<evidence type="ECO:0000313" key="2">
    <source>
        <dbReference type="Proteomes" id="UP001602058"/>
    </source>
</evidence>
<organism evidence="1 2">
    <name type="scientific">Streptomyces bluensis</name>
    <dbReference type="NCBI Taxonomy" id="33897"/>
    <lineage>
        <taxon>Bacteria</taxon>
        <taxon>Bacillati</taxon>
        <taxon>Actinomycetota</taxon>
        <taxon>Actinomycetes</taxon>
        <taxon>Kitasatosporales</taxon>
        <taxon>Streptomycetaceae</taxon>
        <taxon>Streptomyces</taxon>
    </lineage>
</organism>
<reference evidence="1 2" key="1">
    <citation type="submission" date="2024-10" db="EMBL/GenBank/DDBJ databases">
        <title>The Natural Products Discovery Center: Release of the First 8490 Sequenced Strains for Exploring Actinobacteria Biosynthetic Diversity.</title>
        <authorList>
            <person name="Kalkreuter E."/>
            <person name="Kautsar S.A."/>
            <person name="Yang D."/>
            <person name="Bader C.D."/>
            <person name="Teijaro C.N."/>
            <person name="Fluegel L."/>
            <person name="Davis C.M."/>
            <person name="Simpson J.R."/>
            <person name="Lauterbach L."/>
            <person name="Steele A.D."/>
            <person name="Gui C."/>
            <person name="Meng S."/>
            <person name="Li G."/>
            <person name="Viehrig K."/>
            <person name="Ye F."/>
            <person name="Su P."/>
            <person name="Kiefer A.F."/>
            <person name="Nichols A."/>
            <person name="Cepeda A.J."/>
            <person name="Yan W."/>
            <person name="Fan B."/>
            <person name="Jiang Y."/>
            <person name="Adhikari A."/>
            <person name="Zheng C.-J."/>
            <person name="Schuster L."/>
            <person name="Cowan T.M."/>
            <person name="Smanski M.J."/>
            <person name="Chevrette M.G."/>
            <person name="De Carvalho L.P.S."/>
            <person name="Shen B."/>
        </authorList>
    </citation>
    <scope>NUCLEOTIDE SEQUENCE [LARGE SCALE GENOMIC DNA]</scope>
    <source>
        <strain evidence="1 2">NPDC001390</strain>
    </source>
</reference>
<sequence length="172" mass="18688">MALPKEDPNSKTGKLTLDKAGLQSFLDDRVIPFTDQIRKIQLDDPVLGPAMGTLLGDADLDYDSAEFDSYGSGRPLSIGMMLKTDYLHGKGADLNKAVGKSAEDLVAIFEEQQKLFGDIEENLKDTISTLFSTQGDNLINIEGQEFLDIFEDVDDSMATNSTGGSGENSKEE</sequence>
<dbReference type="RefSeq" id="WP_387886313.1">
    <property type="nucleotide sequence ID" value="NZ_JBIAWJ010000005.1"/>
</dbReference>
<evidence type="ECO:0000313" key="1">
    <source>
        <dbReference type="EMBL" id="MFF4522485.1"/>
    </source>
</evidence>
<comment type="caution">
    <text evidence="1">The sequence shown here is derived from an EMBL/GenBank/DDBJ whole genome shotgun (WGS) entry which is preliminary data.</text>
</comment>
<dbReference type="InterPro" id="IPR049801">
    <property type="entry name" value="T7SS_assoc-like"/>
</dbReference>
<dbReference type="EMBL" id="JBIAWJ010000005">
    <property type="protein sequence ID" value="MFF4522485.1"/>
    <property type="molecule type" value="Genomic_DNA"/>
</dbReference>
<keyword evidence="2" id="KW-1185">Reference proteome</keyword>
<dbReference type="NCBIfam" id="NF033533">
    <property type="entry name" value="lone7_assoc_B"/>
    <property type="match status" value="1"/>
</dbReference>
<accession>A0ABW6UJW3</accession>
<proteinExistence type="predicted"/>
<name>A0ABW6UJW3_9ACTN</name>
<dbReference type="Proteomes" id="UP001602058">
    <property type="component" value="Unassembled WGS sequence"/>
</dbReference>
<gene>
    <name evidence="1" type="ORF">ACFY1D_13730</name>
</gene>
<protein>
    <submittedName>
        <fullName evidence="1">Type VII secretion system-associated protein</fullName>
    </submittedName>
</protein>